<feature type="region of interest" description="Disordered" evidence="1">
    <location>
        <begin position="1054"/>
        <end position="1160"/>
    </location>
</feature>
<reference evidence="2 3" key="1">
    <citation type="journal article" date="2011" name="J. Gen. Appl. Microbiol.">
        <title>Draft genome sequencing of the enigmatic basidiomycete Mixia osmundae.</title>
        <authorList>
            <person name="Nishida H."/>
            <person name="Nagatsuka Y."/>
            <person name="Sugiyama J."/>
        </authorList>
    </citation>
    <scope>NUCLEOTIDE SEQUENCE [LARGE SCALE GENOMIC DNA]</scope>
    <source>
        <strain evidence="3">CBS 9802 / IAM 14324 / JCM 22182 / KY 12970</strain>
    </source>
</reference>
<evidence type="ECO:0000256" key="1">
    <source>
        <dbReference type="SAM" id="MobiDB-lite"/>
    </source>
</evidence>
<reference evidence="2 3" key="2">
    <citation type="journal article" date="2012" name="Open Biol.">
        <title>Characteristics of nucleosomes and linker DNA regions on the genome of the basidiomycete Mixia osmundae revealed by mono- and dinucleosome mapping.</title>
        <authorList>
            <person name="Nishida H."/>
            <person name="Kondo S."/>
            <person name="Matsumoto T."/>
            <person name="Suzuki Y."/>
            <person name="Yoshikawa H."/>
            <person name="Taylor T.D."/>
            <person name="Sugiyama J."/>
        </authorList>
    </citation>
    <scope>NUCLEOTIDE SEQUENCE [LARGE SCALE GENOMIC DNA]</scope>
    <source>
        <strain evidence="3">CBS 9802 / IAM 14324 / JCM 22182 / KY 12970</strain>
    </source>
</reference>
<feature type="region of interest" description="Disordered" evidence="1">
    <location>
        <begin position="476"/>
        <end position="507"/>
    </location>
</feature>
<name>G7E678_MIXOS</name>
<feature type="compositionally biased region" description="Polar residues" evidence="1">
    <location>
        <begin position="757"/>
        <end position="772"/>
    </location>
</feature>
<evidence type="ECO:0000313" key="3">
    <source>
        <dbReference type="Proteomes" id="UP000009131"/>
    </source>
</evidence>
<dbReference type="RefSeq" id="XP_014569149.1">
    <property type="nucleotide sequence ID" value="XM_014713663.1"/>
</dbReference>
<feature type="region of interest" description="Disordered" evidence="1">
    <location>
        <begin position="1013"/>
        <end position="1034"/>
    </location>
</feature>
<comment type="caution">
    <text evidence="2">The sequence shown here is derived from an EMBL/GenBank/DDBJ whole genome shotgun (WGS) entry which is preliminary data.</text>
</comment>
<dbReference type="HOGENOM" id="CLU_275345_0_0_1"/>
<feature type="compositionally biased region" description="Low complexity" evidence="1">
    <location>
        <begin position="1054"/>
        <end position="1067"/>
    </location>
</feature>
<dbReference type="EMBL" id="BABT02000150">
    <property type="protein sequence ID" value="GAA98338.1"/>
    <property type="molecule type" value="Genomic_DNA"/>
</dbReference>
<protein>
    <submittedName>
        <fullName evidence="2">Uncharacterized protein</fullName>
    </submittedName>
</protein>
<proteinExistence type="predicted"/>
<accession>G7E678</accession>
<feature type="region of interest" description="Disordered" evidence="1">
    <location>
        <begin position="438"/>
        <end position="462"/>
    </location>
</feature>
<gene>
    <name evidence="2" type="primary">Mo05023</name>
    <name evidence="2" type="ORF">E5Q_05023</name>
</gene>
<feature type="compositionally biased region" description="Low complexity" evidence="1">
    <location>
        <begin position="286"/>
        <end position="303"/>
    </location>
</feature>
<organism evidence="2 3">
    <name type="scientific">Mixia osmundae (strain CBS 9802 / IAM 14324 / JCM 22182 / KY 12970)</name>
    <dbReference type="NCBI Taxonomy" id="764103"/>
    <lineage>
        <taxon>Eukaryota</taxon>
        <taxon>Fungi</taxon>
        <taxon>Dikarya</taxon>
        <taxon>Basidiomycota</taxon>
        <taxon>Pucciniomycotina</taxon>
        <taxon>Mixiomycetes</taxon>
        <taxon>Mixiales</taxon>
        <taxon>Mixiaceae</taxon>
        <taxon>Mixia</taxon>
    </lineage>
</organism>
<dbReference type="Proteomes" id="UP000009131">
    <property type="component" value="Unassembled WGS sequence"/>
</dbReference>
<feature type="compositionally biased region" description="Basic and acidic residues" evidence="1">
    <location>
        <begin position="1093"/>
        <end position="1135"/>
    </location>
</feature>
<dbReference type="InParanoid" id="G7E678"/>
<feature type="compositionally biased region" description="Polar residues" evidence="1">
    <location>
        <begin position="136"/>
        <end position="150"/>
    </location>
</feature>
<sequence length="1160" mass="126863">MFTHILEQCIRSDQDRALAHSTPYNRHLFGAWLLVEPLDPDKETLIDYVRRKMGEYGIMRSEPLQSASAPARAPLAQSLATSLEPMSALVEASRSMQSAGSGHATSLTSTYRSDNDDRPLVSEQQRNLAVCPQRPEQASASDALAQTTIRDQTHARSQDRTRDARLQDRNDGKPLMQPVPAYPSPASPTLAEQELYTQVKTADTSTTVQSALAKIAPKSVPIESGPYEAVMRASSQVPPDENVAPASSFSASRMYDVDQDSSDDDKPLPRQRPAVTRHLTPPVSVLAPPLTSPPRATRRPSPAQESTARKASPSLMETMRGQPTIRSAADIAAAVASRLNSYMPVSVVGIASPTSVRPSSHLLETSQSTVQRPVELSRLAEPIPKPIIQDAQPIIQDAQNVATADSLNGLLSRSIAAPSEPPIASFPASDSYGIDPILPPTLAPKPIASTSRSTPTPPAECGTQPVNGLPLAIDAPEPPIIASKRPRSPSPTTVSEPAAKRPSKKALEKRIAKTQMADTSSPLLSVAIATAPLQPEPFVKTSETRWQSLKPDLEALIDKDGVSKRPATTAKKLRDFLVAQLEEVKSPDGQLLRYSLDFIPLKDRDRLVSEIGKKGHASFYAAWQPEAGKPDELLAGPKILNALLWTEIYNRNADGNMRPIFEHVWNEFTLRCKFRSTAQVQQLATGGLIVKLMEVLKSDRAIKMTKIQSGLFKKYRQGMKDFRTTVDKLFAGESNGARSDGQRLQTELKMDEEDGSKSNGDSVKMTKVSSTAQKRKADQPNNTPVASTSAAKLPTIKKKPTVVEPVNKLEEILRLQRSQRREETDAGQEMPNKKVKLAKRVRWAPDDKLEQIQIFRSEEPYEIAVNPAQQDAGPGVPEDDPIFAMPEGKVLKQQHQMEAAAEAKQADAEAKEEAEQATPADAAHKEHLRQELAQEVGRQNAVIDEVDGQRKIVALGQDLAILWVEPQNVLVSEAVIESWESVLTEDSGIQESVYQEAREATTPALEYHYGDAVAPSAQEPRDGPANPGAAPTREMSLGPELLALPEIGRQLQRARASMKAAATAQARLPTPRALQPARATSPPNATRDTTAANRRDRNERTQSPESRFVPRIDVAHPVGPHDRERDQTSWSHDRGSYVAGRSLQDRQASRPDAYSHYPRQ</sequence>
<keyword evidence="3" id="KW-1185">Reference proteome</keyword>
<feature type="region of interest" description="Disordered" evidence="1">
    <location>
        <begin position="92"/>
        <end position="187"/>
    </location>
</feature>
<feature type="region of interest" description="Disordered" evidence="1">
    <location>
        <begin position="733"/>
        <end position="793"/>
    </location>
</feature>
<feature type="compositionally biased region" description="Polar residues" evidence="1">
    <location>
        <begin position="779"/>
        <end position="790"/>
    </location>
</feature>
<feature type="compositionally biased region" description="Basic and acidic residues" evidence="1">
    <location>
        <begin position="904"/>
        <end position="914"/>
    </location>
</feature>
<feature type="compositionally biased region" description="Polar residues" evidence="1">
    <location>
        <begin position="94"/>
        <end position="112"/>
    </location>
</feature>
<feature type="region of interest" description="Disordered" evidence="1">
    <location>
        <begin position="904"/>
        <end position="928"/>
    </location>
</feature>
<feature type="region of interest" description="Disordered" evidence="1">
    <location>
        <begin position="232"/>
        <end position="315"/>
    </location>
</feature>
<evidence type="ECO:0000313" key="2">
    <source>
        <dbReference type="EMBL" id="GAA98338.1"/>
    </source>
</evidence>
<feature type="compositionally biased region" description="Basic and acidic residues" evidence="1">
    <location>
        <begin position="151"/>
        <end position="172"/>
    </location>
</feature>
<dbReference type="AlphaFoldDB" id="G7E678"/>